<dbReference type="Proteomes" id="UP001174934">
    <property type="component" value="Unassembled WGS sequence"/>
</dbReference>
<feature type="region of interest" description="Disordered" evidence="1">
    <location>
        <begin position="416"/>
        <end position="448"/>
    </location>
</feature>
<gene>
    <name evidence="3" type="ORF">B0T17DRAFT_530220</name>
</gene>
<evidence type="ECO:0000313" key="3">
    <source>
        <dbReference type="EMBL" id="KAK0631128.1"/>
    </source>
</evidence>
<dbReference type="EMBL" id="JAULSR010000002">
    <property type="protein sequence ID" value="KAK0631128.1"/>
    <property type="molecule type" value="Genomic_DNA"/>
</dbReference>
<dbReference type="AlphaFoldDB" id="A0AA39XBZ7"/>
<evidence type="ECO:0000313" key="4">
    <source>
        <dbReference type="Proteomes" id="UP001174934"/>
    </source>
</evidence>
<dbReference type="InterPro" id="IPR003615">
    <property type="entry name" value="HNH_nuc"/>
</dbReference>
<keyword evidence="4" id="KW-1185">Reference proteome</keyword>
<organism evidence="3 4">
    <name type="scientific">Bombardia bombarda</name>
    <dbReference type="NCBI Taxonomy" id="252184"/>
    <lineage>
        <taxon>Eukaryota</taxon>
        <taxon>Fungi</taxon>
        <taxon>Dikarya</taxon>
        <taxon>Ascomycota</taxon>
        <taxon>Pezizomycotina</taxon>
        <taxon>Sordariomycetes</taxon>
        <taxon>Sordariomycetidae</taxon>
        <taxon>Sordariales</taxon>
        <taxon>Lasiosphaeriaceae</taxon>
        <taxon>Bombardia</taxon>
    </lineage>
</organism>
<accession>A0AA39XBZ7</accession>
<feature type="compositionally biased region" description="Low complexity" evidence="1">
    <location>
        <begin position="1"/>
        <end position="31"/>
    </location>
</feature>
<comment type="caution">
    <text evidence="3">The sequence shown here is derived from an EMBL/GenBank/DDBJ whole genome shotgun (WGS) entry which is preliminary data.</text>
</comment>
<evidence type="ECO:0000256" key="1">
    <source>
        <dbReference type="SAM" id="MobiDB-lite"/>
    </source>
</evidence>
<feature type="domain" description="HNH nuclease" evidence="2">
    <location>
        <begin position="216"/>
        <end position="279"/>
    </location>
</feature>
<proteinExistence type="predicted"/>
<dbReference type="Pfam" id="PF13391">
    <property type="entry name" value="HNH_2"/>
    <property type="match status" value="1"/>
</dbReference>
<feature type="region of interest" description="Disordered" evidence="1">
    <location>
        <begin position="1"/>
        <end position="36"/>
    </location>
</feature>
<protein>
    <recommendedName>
        <fullName evidence="2">HNH nuclease domain-containing protein</fullName>
    </recommendedName>
</protein>
<feature type="compositionally biased region" description="Acidic residues" evidence="1">
    <location>
        <begin position="424"/>
        <end position="448"/>
    </location>
</feature>
<reference evidence="3" key="1">
    <citation type="submission" date="2023-06" db="EMBL/GenBank/DDBJ databases">
        <title>Genome-scale phylogeny and comparative genomics of the fungal order Sordariales.</title>
        <authorList>
            <consortium name="Lawrence Berkeley National Laboratory"/>
            <person name="Hensen N."/>
            <person name="Bonometti L."/>
            <person name="Westerberg I."/>
            <person name="Brannstrom I.O."/>
            <person name="Guillou S."/>
            <person name="Cros-Aarteil S."/>
            <person name="Calhoun S."/>
            <person name="Haridas S."/>
            <person name="Kuo A."/>
            <person name="Mondo S."/>
            <person name="Pangilinan J."/>
            <person name="Riley R."/>
            <person name="LaButti K."/>
            <person name="Andreopoulos B."/>
            <person name="Lipzen A."/>
            <person name="Chen C."/>
            <person name="Yanf M."/>
            <person name="Daum C."/>
            <person name="Ng V."/>
            <person name="Clum A."/>
            <person name="Steindorff A."/>
            <person name="Ohm R."/>
            <person name="Martin F."/>
            <person name="Silar P."/>
            <person name="Natvig D."/>
            <person name="Lalanne C."/>
            <person name="Gautier V."/>
            <person name="Ament-velasquez S.L."/>
            <person name="Kruys A."/>
            <person name="Hutchinson M.I."/>
            <person name="Powell A.J."/>
            <person name="Barry K."/>
            <person name="Miller A.N."/>
            <person name="Grigoriev I.V."/>
            <person name="Debuchy R."/>
            <person name="Gladieux P."/>
            <person name="Thoren M.H."/>
            <person name="Johannesson H."/>
        </authorList>
    </citation>
    <scope>NUCLEOTIDE SEQUENCE</scope>
    <source>
        <strain evidence="3">SMH3391-2</strain>
    </source>
</reference>
<sequence length="448" mass="51317">MSDALRSIGPSSPRRSLPRRGSSESPEGSPPTMAIRPLPLGAIEAKYEAARQISVTLAQDLKELKSKLKPNIKPDKEIPILDAHENYQLVELAERRFAAEQEAIRFQKEVISKKREIGELTKSMFEKSTRQLNQRFISMGDSLWQYRVKKACLETPSSPRLIDSRFSKCLLVLYQTLDPSGKKTKHKRPRLFRENAIKWYDAQAKKGKEGNDLIWCHVSCAWYEATSMKAAHIVPHFVSPSFGEILFGSTSEAVDQPGNALLLHQKIEGWFDKHQLVIVPVDANTLPITKWQTDIISPSILHTQYDRENCGRHLHERELEFKNEKRPVSRFMYFHFIMTLIRIKDLKQDGWEKTWAKYHYQRPFPTPGPYMRQSMLLALATYIDVTDLNIVDSWIRDNGFESQLSLSTEEATEAARRVIKGMEDVDDDGSEDSESEDSESEDGSSESS</sequence>
<evidence type="ECO:0000259" key="2">
    <source>
        <dbReference type="Pfam" id="PF13391"/>
    </source>
</evidence>
<name>A0AA39XBZ7_9PEZI</name>